<dbReference type="InterPro" id="IPR038883">
    <property type="entry name" value="AN11006-like"/>
</dbReference>
<keyword evidence="3" id="KW-1185">Reference proteome</keyword>
<protein>
    <submittedName>
        <fullName evidence="2">Uncharacterized protein</fullName>
    </submittedName>
</protein>
<comment type="caution">
    <text evidence="2">The sequence shown here is derived from an EMBL/GenBank/DDBJ whole genome shotgun (WGS) entry which is preliminary data.</text>
</comment>
<sequence>MASDNDLKTVAPTSKMKKNPQACFTGLPAELRVRIYGFVFSGVWMKEKKEKSALHQITVAEEQEGVQTQGKREVGDLNGEGAADVETNPQEKRPHMHCCNRIRRIRTSRGIYTVPTTCTCCFGHLNPAILSTNRLIYKEALPVFYGNIEVRFSLPLYWSPCEPADHVRWTLAPLPQTRLPMISRMVYTQVPSGTGYGEEYPPSSDFEQLWEFVEKGLPNLKHVRIHFDLYLSLHVREHLFRDLAGATRLPKLKTMEIELSCTGFREPVEDGDECKEKIAGLQEDFVASIKSEAERLGKKIEVKVC</sequence>
<name>A0ABR0E6U7_ZASCE</name>
<gene>
    <name evidence="2" type="ORF">PRZ48_011612</name>
</gene>
<dbReference type="EMBL" id="JAXOVC010000009">
    <property type="protein sequence ID" value="KAK4497162.1"/>
    <property type="molecule type" value="Genomic_DNA"/>
</dbReference>
<feature type="region of interest" description="Disordered" evidence="1">
    <location>
        <begin position="64"/>
        <end position="90"/>
    </location>
</feature>
<dbReference type="Proteomes" id="UP001305779">
    <property type="component" value="Unassembled WGS sequence"/>
</dbReference>
<dbReference type="PANTHER" id="PTHR42085">
    <property type="entry name" value="F-BOX DOMAIN-CONTAINING PROTEIN"/>
    <property type="match status" value="1"/>
</dbReference>
<dbReference type="PANTHER" id="PTHR42085:SF2">
    <property type="entry name" value="F-BOX DOMAIN-CONTAINING PROTEIN"/>
    <property type="match status" value="1"/>
</dbReference>
<evidence type="ECO:0000256" key="1">
    <source>
        <dbReference type="SAM" id="MobiDB-lite"/>
    </source>
</evidence>
<proteinExistence type="predicted"/>
<evidence type="ECO:0000313" key="3">
    <source>
        <dbReference type="Proteomes" id="UP001305779"/>
    </source>
</evidence>
<organism evidence="2 3">
    <name type="scientific">Zasmidium cellare</name>
    <name type="common">Wine cellar mold</name>
    <name type="synonym">Racodium cellare</name>
    <dbReference type="NCBI Taxonomy" id="395010"/>
    <lineage>
        <taxon>Eukaryota</taxon>
        <taxon>Fungi</taxon>
        <taxon>Dikarya</taxon>
        <taxon>Ascomycota</taxon>
        <taxon>Pezizomycotina</taxon>
        <taxon>Dothideomycetes</taxon>
        <taxon>Dothideomycetidae</taxon>
        <taxon>Mycosphaerellales</taxon>
        <taxon>Mycosphaerellaceae</taxon>
        <taxon>Zasmidium</taxon>
    </lineage>
</organism>
<accession>A0ABR0E6U7</accession>
<reference evidence="2 3" key="1">
    <citation type="journal article" date="2023" name="G3 (Bethesda)">
        <title>A chromosome-level genome assembly of Zasmidium syzygii isolated from banana leaves.</title>
        <authorList>
            <person name="van Westerhoven A.C."/>
            <person name="Mehrabi R."/>
            <person name="Talebi R."/>
            <person name="Steentjes M.B.F."/>
            <person name="Corcolon B."/>
            <person name="Chong P.A."/>
            <person name="Kema G.H.J."/>
            <person name="Seidl M.F."/>
        </authorList>
    </citation>
    <scope>NUCLEOTIDE SEQUENCE [LARGE SCALE GENOMIC DNA]</scope>
    <source>
        <strain evidence="2 3">P124</strain>
    </source>
</reference>
<evidence type="ECO:0000313" key="2">
    <source>
        <dbReference type="EMBL" id="KAK4497162.1"/>
    </source>
</evidence>